<sequence length="189" mass="21342">MSSKVSKLAATYRQHLSVPWQEGIAGIQRVIFAVYDKTDELRLRANVGEFQLATQQAQKKWLLIDVTNAFPEWMAKQEYRDAYFESPEDLAGYQTGELTQFVNELIDQLKQQIQQASDNNTVVALLGVGSLFGLARVSTVVEGIKDVIQGRLLVFFPGEHHPDSHTYRLLDARDGWNYLAIPLTANESN</sequence>
<dbReference type="EMBL" id="NESN01000001">
    <property type="protein sequence ID" value="PUE55689.1"/>
    <property type="molecule type" value="Genomic_DNA"/>
</dbReference>
<protein>
    <submittedName>
        <fullName evidence="1">DUF1788 domain-containing protein</fullName>
    </submittedName>
</protein>
<dbReference type="Pfam" id="PF08747">
    <property type="entry name" value="BrxB"/>
    <property type="match status" value="1"/>
</dbReference>
<proteinExistence type="predicted"/>
<dbReference type="RefSeq" id="WP_108311680.1">
    <property type="nucleotide sequence ID" value="NZ_NESN01000001.1"/>
</dbReference>
<gene>
    <name evidence="1" type="ORF">B9Z37_03880</name>
</gene>
<comment type="caution">
    <text evidence="1">The sequence shown here is derived from an EMBL/GenBank/DDBJ whole genome shotgun (WGS) entry which is preliminary data.</text>
</comment>
<evidence type="ECO:0000313" key="2">
    <source>
        <dbReference type="Proteomes" id="UP000250790"/>
    </source>
</evidence>
<name>A0A315EEW6_9BURK</name>
<dbReference type="AlphaFoldDB" id="A0A315EEW6"/>
<keyword evidence="2" id="KW-1185">Reference proteome</keyword>
<dbReference type="Proteomes" id="UP000250790">
    <property type="component" value="Unassembled WGS sequence"/>
</dbReference>
<evidence type="ECO:0000313" key="1">
    <source>
        <dbReference type="EMBL" id="PUE55689.1"/>
    </source>
</evidence>
<dbReference type="OrthoDB" id="5430574at2"/>
<organism evidence="1 2">
    <name type="scientific">Limnohabitans parvus II-B4</name>
    <dbReference type="NCBI Taxonomy" id="1293052"/>
    <lineage>
        <taxon>Bacteria</taxon>
        <taxon>Pseudomonadati</taxon>
        <taxon>Pseudomonadota</taxon>
        <taxon>Betaproteobacteria</taxon>
        <taxon>Burkholderiales</taxon>
        <taxon>Comamonadaceae</taxon>
        <taxon>Limnohabitans</taxon>
    </lineage>
</organism>
<dbReference type="InterPro" id="IPR014858">
    <property type="entry name" value="BrxB"/>
</dbReference>
<accession>A0A315EEW6</accession>
<reference evidence="1 2" key="1">
    <citation type="submission" date="2017-04" db="EMBL/GenBank/DDBJ databases">
        <title>Unexpected and diverse lifestyles within the genus Limnohabitans.</title>
        <authorList>
            <person name="Kasalicky V."/>
            <person name="Mehrshad M."/>
            <person name="Andrei S.-A."/>
            <person name="Salcher M."/>
            <person name="Kratochvilova H."/>
            <person name="Simek K."/>
            <person name="Ghai R."/>
        </authorList>
    </citation>
    <scope>NUCLEOTIDE SEQUENCE [LARGE SCALE GENOMIC DNA]</scope>
    <source>
        <strain evidence="1 2">II-B4</strain>
    </source>
</reference>